<proteinExistence type="predicted"/>
<dbReference type="PANTHER" id="PTHR10094">
    <property type="entry name" value="STEROL CARRIER PROTEIN 2 SCP-2 FAMILY PROTEIN"/>
    <property type="match status" value="1"/>
</dbReference>
<dbReference type="AlphaFoldDB" id="A0A1M2V4D5"/>
<dbReference type="SUPFAM" id="SSF55718">
    <property type="entry name" value="SCP-like"/>
    <property type="match status" value="1"/>
</dbReference>
<feature type="domain" description="SCP2" evidence="1">
    <location>
        <begin position="20"/>
        <end position="121"/>
    </location>
</feature>
<evidence type="ECO:0000313" key="3">
    <source>
        <dbReference type="Proteomes" id="UP000184267"/>
    </source>
</evidence>
<sequence length="129" mass="14167">MSDIKIEGFKSSEILAALAQVFESYSDEEKKSQIKKVNGVFEMRVKNAEGTEGVWTIDLKQTGTVYKGAPKQKANVTILLSDDTFQQLAEGKLDGQKAFMTGKLKTKGNMMFATKLDGILKAAKTKAKL</sequence>
<accession>A0A1M2V4D5</accession>
<name>A0A1M2V4D5_TRAPU</name>
<evidence type="ECO:0000259" key="1">
    <source>
        <dbReference type="Pfam" id="PF02036"/>
    </source>
</evidence>
<evidence type="ECO:0000313" key="2">
    <source>
        <dbReference type="EMBL" id="OJT02441.1"/>
    </source>
</evidence>
<dbReference type="GO" id="GO:0005829">
    <property type="term" value="C:cytosol"/>
    <property type="evidence" value="ECO:0007669"/>
    <property type="project" value="TreeGrafter"/>
</dbReference>
<dbReference type="OrthoDB" id="10265837at2759"/>
<reference evidence="2 3" key="1">
    <citation type="submission" date="2016-10" db="EMBL/GenBank/DDBJ databases">
        <title>Genome sequence of the basidiomycete white-rot fungus Trametes pubescens.</title>
        <authorList>
            <person name="Makela M.R."/>
            <person name="Granchi Z."/>
            <person name="Peng M."/>
            <person name="De Vries R.P."/>
            <person name="Grigoriev I."/>
            <person name="Riley R."/>
            <person name="Hilden K."/>
        </authorList>
    </citation>
    <scope>NUCLEOTIDE SEQUENCE [LARGE SCALE GENOMIC DNA]</scope>
    <source>
        <strain evidence="2 3">FBCC735</strain>
    </source>
</reference>
<dbReference type="OMA" id="WTIDMKK"/>
<dbReference type="Proteomes" id="UP000184267">
    <property type="component" value="Unassembled WGS sequence"/>
</dbReference>
<gene>
    <name evidence="2" type="ORF">TRAPUB_7008</name>
</gene>
<organism evidence="2 3">
    <name type="scientific">Trametes pubescens</name>
    <name type="common">White-rot fungus</name>
    <dbReference type="NCBI Taxonomy" id="154538"/>
    <lineage>
        <taxon>Eukaryota</taxon>
        <taxon>Fungi</taxon>
        <taxon>Dikarya</taxon>
        <taxon>Basidiomycota</taxon>
        <taxon>Agaricomycotina</taxon>
        <taxon>Agaricomycetes</taxon>
        <taxon>Polyporales</taxon>
        <taxon>Polyporaceae</taxon>
        <taxon>Trametes</taxon>
    </lineage>
</organism>
<dbReference type="EMBL" id="MNAD01001670">
    <property type="protein sequence ID" value="OJT02441.1"/>
    <property type="molecule type" value="Genomic_DNA"/>
</dbReference>
<dbReference type="Pfam" id="PF02036">
    <property type="entry name" value="SCP2"/>
    <property type="match status" value="1"/>
</dbReference>
<comment type="caution">
    <text evidence="2">The sequence shown here is derived from an EMBL/GenBank/DDBJ whole genome shotgun (WGS) entry which is preliminary data.</text>
</comment>
<protein>
    <submittedName>
        <fullName evidence="2">Fatty acid-binding protein</fullName>
    </submittedName>
</protein>
<dbReference type="STRING" id="154538.A0A1M2V4D5"/>
<dbReference type="FunFam" id="3.30.1050.10:FF:000001">
    <property type="entry name" value="Putative Non-specific lipid-transfer protein"/>
    <property type="match status" value="1"/>
</dbReference>
<dbReference type="InterPro" id="IPR003033">
    <property type="entry name" value="SCP2_sterol-bd_dom"/>
</dbReference>
<dbReference type="InterPro" id="IPR036527">
    <property type="entry name" value="SCP2_sterol-bd_dom_sf"/>
</dbReference>
<dbReference type="PANTHER" id="PTHR10094:SF28">
    <property type="entry name" value="SCP2 DOMAIN-CONTAINING PROTEIN"/>
    <property type="match status" value="1"/>
</dbReference>
<keyword evidence="3" id="KW-1185">Reference proteome</keyword>
<dbReference type="Gene3D" id="3.30.1050.10">
    <property type="entry name" value="SCP2 sterol-binding domain"/>
    <property type="match status" value="1"/>
</dbReference>